<accession>A0ACC4DWZ8</accession>
<evidence type="ECO:0000313" key="1">
    <source>
        <dbReference type="EMBL" id="KAL3960885.1"/>
    </source>
</evidence>
<sequence>MIRLLLLAVLCAGTLAHDHCGDPTTTAPPQYTVPCVVGNNKPCPKSWTCTPTETCHPHHRCGGLCINPPPTLPPVIPCTVGNNAPCPSGEHLHADHVLDAGPTRRRAVHRDADDHVADRAAVPDPPCTMGNSAPCSGGSTCTPTMVCTSGKPCGGACVSFPTPPPLTPVHHGEQRAVLDGEHLHAYDGVYPGDAVRRSVYSDGYVGCLFAGDLGRQGGAGYSCGCQAAVM</sequence>
<gene>
    <name evidence="1" type="ORF">ACCO45_006002</name>
</gene>
<dbReference type="EMBL" id="JBGNUJ010000004">
    <property type="protein sequence ID" value="KAL3960885.1"/>
    <property type="molecule type" value="Genomic_DNA"/>
</dbReference>
<dbReference type="Proteomes" id="UP001638806">
    <property type="component" value="Unassembled WGS sequence"/>
</dbReference>
<comment type="caution">
    <text evidence="1">The sequence shown here is derived from an EMBL/GenBank/DDBJ whole genome shotgun (WGS) entry which is preliminary data.</text>
</comment>
<name>A0ACC4DWZ8_PURLI</name>
<organism evidence="1 2">
    <name type="scientific">Purpureocillium lilacinum</name>
    <name type="common">Paecilomyces lilacinus</name>
    <dbReference type="NCBI Taxonomy" id="33203"/>
    <lineage>
        <taxon>Eukaryota</taxon>
        <taxon>Fungi</taxon>
        <taxon>Dikarya</taxon>
        <taxon>Ascomycota</taxon>
        <taxon>Pezizomycotina</taxon>
        <taxon>Sordariomycetes</taxon>
        <taxon>Hypocreomycetidae</taxon>
        <taxon>Hypocreales</taxon>
        <taxon>Ophiocordycipitaceae</taxon>
        <taxon>Purpureocillium</taxon>
    </lineage>
</organism>
<proteinExistence type="predicted"/>
<reference evidence="1" key="1">
    <citation type="submission" date="2024-12" db="EMBL/GenBank/DDBJ databases">
        <title>Comparative genomics and development of molecular markers within Purpureocillium lilacinum and among Purpureocillium species.</title>
        <authorList>
            <person name="Yeh Z.-Y."/>
            <person name="Ni N.-T."/>
            <person name="Lo P.-H."/>
            <person name="Mushyakhwo K."/>
            <person name="Lin C.-F."/>
            <person name="Nai Y.-S."/>
        </authorList>
    </citation>
    <scope>NUCLEOTIDE SEQUENCE</scope>
    <source>
        <strain evidence="1">NCHU-NPUST-175</strain>
    </source>
</reference>
<evidence type="ECO:0000313" key="2">
    <source>
        <dbReference type="Proteomes" id="UP001638806"/>
    </source>
</evidence>
<protein>
    <submittedName>
        <fullName evidence="1">Uncharacterized protein</fullName>
    </submittedName>
</protein>
<keyword evidence="2" id="KW-1185">Reference proteome</keyword>